<reference evidence="3 4" key="1">
    <citation type="submission" date="2020-04" db="EMBL/GenBank/DDBJ databases">
        <title>Genome sequencing of novel species.</title>
        <authorList>
            <person name="Heo J."/>
            <person name="Kim S.-J."/>
            <person name="Kim J.-S."/>
            <person name="Hong S.-B."/>
            <person name="Kwon S.-W."/>
        </authorList>
    </citation>
    <scope>NUCLEOTIDE SEQUENCE [LARGE SCALE GENOMIC DNA]</scope>
    <source>
        <strain evidence="3 4">MFER-1</strain>
        <plasmid evidence="3 4">unnamed1</plasmid>
    </source>
</reference>
<dbReference type="Proteomes" id="UP000502248">
    <property type="component" value="Plasmid unnamed1"/>
</dbReference>
<dbReference type="GO" id="GO:0016853">
    <property type="term" value="F:isomerase activity"/>
    <property type="evidence" value="ECO:0007669"/>
    <property type="project" value="UniProtKB-KW"/>
</dbReference>
<dbReference type="InterPro" id="IPR017552">
    <property type="entry name" value="PHI/rmpB"/>
</dbReference>
<name>A0A7Z2VSV9_9BACL</name>
<evidence type="ECO:0000313" key="4">
    <source>
        <dbReference type="Proteomes" id="UP000502248"/>
    </source>
</evidence>
<protein>
    <submittedName>
        <fullName evidence="3">6-phospho-3-hexuloisomerase</fullName>
    </submittedName>
</protein>
<dbReference type="PANTHER" id="PTHR43443">
    <property type="entry name" value="3-HEXULOSE-6-PHOSPHATE ISOMERASE"/>
    <property type="match status" value="1"/>
</dbReference>
<dbReference type="Pfam" id="PF01380">
    <property type="entry name" value="SIS"/>
    <property type="match status" value="1"/>
</dbReference>
<geneLocation type="plasmid" evidence="3 4">
    <name>unnamed1</name>
</geneLocation>
<evidence type="ECO:0000313" key="3">
    <source>
        <dbReference type="EMBL" id="QJD88525.1"/>
    </source>
</evidence>
<dbReference type="GO" id="GO:0097367">
    <property type="term" value="F:carbohydrate derivative binding"/>
    <property type="evidence" value="ECO:0007669"/>
    <property type="project" value="InterPro"/>
</dbReference>
<dbReference type="GO" id="GO:1901135">
    <property type="term" value="P:carbohydrate derivative metabolic process"/>
    <property type="evidence" value="ECO:0007669"/>
    <property type="project" value="InterPro"/>
</dbReference>
<accession>A0A7Z2VSV9</accession>
<dbReference type="PANTHER" id="PTHR43443:SF1">
    <property type="entry name" value="3-HEXULOSE-6-PHOSPHATE ISOMERASE"/>
    <property type="match status" value="1"/>
</dbReference>
<proteinExistence type="inferred from homology"/>
<dbReference type="CDD" id="cd05005">
    <property type="entry name" value="SIS_PHI"/>
    <property type="match status" value="1"/>
</dbReference>
<evidence type="ECO:0000259" key="2">
    <source>
        <dbReference type="PROSITE" id="PS51464"/>
    </source>
</evidence>
<gene>
    <name evidence="3" type="primary">hxlB</name>
    <name evidence="3" type="ORF">HH215_35315</name>
</gene>
<dbReference type="NCBIfam" id="TIGR03127">
    <property type="entry name" value="RuMP_HxlB"/>
    <property type="match status" value="1"/>
</dbReference>
<organism evidence="3 4">
    <name type="scientific">Cohnella herbarum</name>
    <dbReference type="NCBI Taxonomy" id="2728023"/>
    <lineage>
        <taxon>Bacteria</taxon>
        <taxon>Bacillati</taxon>
        <taxon>Bacillota</taxon>
        <taxon>Bacilli</taxon>
        <taxon>Bacillales</taxon>
        <taxon>Paenibacillaceae</taxon>
        <taxon>Cohnella</taxon>
    </lineage>
</organism>
<keyword evidence="4" id="KW-1185">Reference proteome</keyword>
<feature type="domain" description="SIS" evidence="2">
    <location>
        <begin position="31"/>
        <end position="174"/>
    </location>
</feature>
<dbReference type="Gene3D" id="3.40.50.10490">
    <property type="entry name" value="Glucose-6-phosphate isomerase like protein, domain 1"/>
    <property type="match status" value="1"/>
</dbReference>
<evidence type="ECO:0000256" key="1">
    <source>
        <dbReference type="ARBA" id="ARBA00009235"/>
    </source>
</evidence>
<dbReference type="AlphaFoldDB" id="A0A7Z2VSV9"/>
<dbReference type="PROSITE" id="PS51464">
    <property type="entry name" value="SIS"/>
    <property type="match status" value="1"/>
</dbReference>
<keyword evidence="3" id="KW-0614">Plasmid</keyword>
<sequence>MALSIKRHAAHIVQELEHAASLLTEDAGERLTEAILGAGHIFVAGAGRSGLMMKAFAMRLMHLGLQAHVVGETVTPGITMGDLLLIGSGSGETQTLISMAEKAKALDADVAALTIQPQSTIGARADIVVQLPGAPKDQASGRDLTVQPMGSLFEQTLLVVLDAVILRIMESQRQNSGKMYGNHANLE</sequence>
<comment type="similarity">
    <text evidence="1">Belongs to the SIS family. PHI subfamily.</text>
</comment>
<dbReference type="InterPro" id="IPR046348">
    <property type="entry name" value="SIS_dom_sf"/>
</dbReference>
<dbReference type="SUPFAM" id="SSF53697">
    <property type="entry name" value="SIS domain"/>
    <property type="match status" value="1"/>
</dbReference>
<dbReference type="InterPro" id="IPR001347">
    <property type="entry name" value="SIS_dom"/>
</dbReference>
<dbReference type="EMBL" id="CP051681">
    <property type="protein sequence ID" value="QJD88525.1"/>
    <property type="molecule type" value="Genomic_DNA"/>
</dbReference>
<dbReference type="KEGG" id="cheb:HH215_35315"/>
<keyword evidence="3" id="KW-0413">Isomerase</keyword>